<dbReference type="AlphaFoldDB" id="A0AB39ZW05"/>
<name>A0AB39ZW05_DROSZ</name>
<feature type="compositionally biased region" description="Polar residues" evidence="2">
    <location>
        <begin position="881"/>
        <end position="891"/>
    </location>
</feature>
<feature type="compositionally biased region" description="Polar residues" evidence="2">
    <location>
        <begin position="1224"/>
        <end position="1238"/>
    </location>
</feature>
<proteinExistence type="predicted"/>
<feature type="region of interest" description="Disordered" evidence="2">
    <location>
        <begin position="122"/>
        <end position="164"/>
    </location>
</feature>
<feature type="region of interest" description="Disordered" evidence="2">
    <location>
        <begin position="512"/>
        <end position="546"/>
    </location>
</feature>
<feature type="compositionally biased region" description="Polar residues" evidence="2">
    <location>
        <begin position="678"/>
        <end position="689"/>
    </location>
</feature>
<feature type="region of interest" description="Disordered" evidence="2">
    <location>
        <begin position="931"/>
        <end position="982"/>
    </location>
</feature>
<feature type="compositionally biased region" description="Basic and acidic residues" evidence="2">
    <location>
        <begin position="72"/>
        <end position="90"/>
    </location>
</feature>
<feature type="compositionally biased region" description="Basic and acidic residues" evidence="2">
    <location>
        <begin position="932"/>
        <end position="946"/>
    </location>
</feature>
<feature type="compositionally biased region" description="Basic and acidic residues" evidence="2">
    <location>
        <begin position="1259"/>
        <end position="1273"/>
    </location>
</feature>
<feature type="compositionally biased region" description="Basic and acidic residues" evidence="2">
    <location>
        <begin position="1174"/>
        <end position="1194"/>
    </location>
</feature>
<sequence length="1273" mass="144195">MGNAESTQSADDTQMQVQQATDDEPWWNNIEHENLVLEQAPQAPTTAAKRTEEEEPPKNRKENRKTLVAVQMEEKANDSPEKEQSLEEFREELRQKREVRQNAVQDMRDEIASLKKQLAKEQAENRRLRKEEGAEDQTQIQDASLDTPSRPDSDPDDENPSSRSRHANIELASAQLALQQAQAENLSLRGEVEVVQRQVGTLKEVISCCKQMLSVKEEQCAQLKMKLTQIENSFSEREMKIMSNNLRQEYERQLVNIRQLRQLYEERQRVAAAEYENLQRLISIKRDELTAEQEKTKNFEERNQSLLKEVETANEELAKLREECSEHKFEKRLLSEQVGAVNMLFSQLIMGFNGESNMDIDRVNRMLEENRQLLNQMTQAEGNCSDGATLPKLLFDLVEQATAHGDSAGESDKSRSATPTPTNEDTTDCCQPGEGGGAEVIKKYRKRSSGDGAGVDVDGTAASLKSHEPEIMGKVASAQEIIGNLPKVWKVLMELLSHHKIERVQFEELPSCSGSATSSAASSASSSAARAPGKDEDESHRKPPELSVSKTYIKLKDLILEKKSLVKETNRLKTLNSHLDYRLNQQEKRLSGVSLELTKTWHLVGKMQRQHRQLHTQEQILRYQLQQKRRLLSELKDELEYCRRKWALARAKNDESQEQCDEWRKEFARRKLEDANHSAESGYSDSGPQSDEERDVLRADLGTVVPVEAPTSSAVCRRKLLRDQFEHTRKIKRMQSTSPGRQGLAGEEDESEDIVLRWNSAPPTCGWREDATYSAGEEGGEEEEEEHQENGAHGGLPKAPHSSRSRQRIQAGSSGTSGTASRIQKLEEQCKNLIQQVLETSGNRERLEIQLCQFQDDISPAQHAVPLEEFINRKRMERMTRASSAPATGSLTPREEEYTRKRSERLGRLEEESRQLMSRIKRTADRGQYLKKSLDRIRRAPSREASFESNTEEESALPASKTETPPDVSPLTAEEEEYTSRRAARIQRLEEESRQLISQLSRNTERGENLSTKLDTLHEQHSPNPQTEQVESSASISQTVEQRLEDIERVSANRAERLRLLEVQGNELIARLSSTSERGTAMINRIAEREATRRQEAELVEQTVPTEEATTSVNSIASTRIVGEPEEEVEGAGCCVTVTTTSSQLALKLQSTGAIPKNTTMRGRPQSQLCAAARQDDAVKKRSSGKEAVEKEAPETLEDMVQRLRALPFPGKTQENESVESENKGGQNSLETLNLQDVKNQEEKIREEEIDDQESEESPAEKLEEWKQTDEEH</sequence>
<feature type="region of interest" description="Disordered" evidence="2">
    <location>
        <begin position="403"/>
        <end position="436"/>
    </location>
</feature>
<accession>A0AB39ZW05</accession>
<feature type="region of interest" description="Disordered" evidence="2">
    <location>
        <begin position="730"/>
        <end position="821"/>
    </location>
</feature>
<keyword evidence="1" id="KW-0175">Coiled coil</keyword>
<feature type="compositionally biased region" description="Low complexity" evidence="2">
    <location>
        <begin position="512"/>
        <end position="531"/>
    </location>
</feature>
<evidence type="ECO:0000313" key="4">
    <source>
        <dbReference type="RefSeq" id="XP_016944511.2"/>
    </source>
</evidence>
<evidence type="ECO:0000256" key="1">
    <source>
        <dbReference type="SAM" id="Coils"/>
    </source>
</evidence>
<gene>
    <name evidence="4" type="primary">LOC108020631</name>
</gene>
<protein>
    <submittedName>
        <fullName evidence="4">Myosin heavy chain, skeletal muscle</fullName>
    </submittedName>
</protein>
<feature type="region of interest" description="Disordered" evidence="2">
    <location>
        <begin position="674"/>
        <end position="693"/>
    </location>
</feature>
<feature type="region of interest" description="Disordered" evidence="2">
    <location>
        <begin position="1173"/>
        <end position="1273"/>
    </location>
</feature>
<feature type="compositionally biased region" description="Low complexity" evidence="2">
    <location>
        <begin position="811"/>
        <end position="821"/>
    </location>
</feature>
<feature type="compositionally biased region" description="Basic and acidic residues" evidence="2">
    <location>
        <begin position="893"/>
        <end position="907"/>
    </location>
</feature>
<feature type="compositionally biased region" description="Polar residues" evidence="2">
    <location>
        <begin position="1022"/>
        <end position="1039"/>
    </location>
</feature>
<evidence type="ECO:0000256" key="2">
    <source>
        <dbReference type="SAM" id="MobiDB-lite"/>
    </source>
</evidence>
<feature type="region of interest" description="Disordered" evidence="2">
    <location>
        <begin position="1018"/>
        <end position="1039"/>
    </location>
</feature>
<reference evidence="3" key="1">
    <citation type="submission" date="2025-05" db="UniProtKB">
        <authorList>
            <consortium name="RefSeq"/>
        </authorList>
    </citation>
    <scope>NUCLEOTIDE SEQUENCE [LARGE SCALE GENOMIC DNA]</scope>
</reference>
<feature type="region of interest" description="Disordered" evidence="2">
    <location>
        <begin position="879"/>
        <end position="907"/>
    </location>
</feature>
<keyword evidence="3" id="KW-1185">Reference proteome</keyword>
<feature type="compositionally biased region" description="Acidic residues" evidence="2">
    <location>
        <begin position="1248"/>
        <end position="1258"/>
    </location>
</feature>
<feature type="region of interest" description="Disordered" evidence="2">
    <location>
        <begin position="1"/>
        <end position="90"/>
    </location>
</feature>
<feature type="compositionally biased region" description="Basic and acidic residues" evidence="2">
    <location>
        <begin position="122"/>
        <end position="132"/>
    </location>
</feature>
<feature type="compositionally biased region" description="Acidic residues" evidence="2">
    <location>
        <begin position="778"/>
        <end position="787"/>
    </location>
</feature>
<feature type="compositionally biased region" description="Basic and acidic residues" evidence="2">
    <location>
        <begin position="532"/>
        <end position="544"/>
    </location>
</feature>
<reference evidence="4" key="2">
    <citation type="submission" date="2025-08" db="UniProtKB">
        <authorList>
            <consortium name="RefSeq"/>
        </authorList>
    </citation>
    <scope>IDENTIFICATION</scope>
</reference>
<feature type="compositionally biased region" description="Polar residues" evidence="2">
    <location>
        <begin position="1"/>
        <end position="20"/>
    </location>
</feature>
<dbReference type="RefSeq" id="XP_016944511.2">
    <property type="nucleotide sequence ID" value="XM_017089022.4"/>
</dbReference>
<feature type="compositionally biased region" description="Basic and acidic residues" evidence="2">
    <location>
        <begin position="49"/>
        <end position="60"/>
    </location>
</feature>
<feature type="coiled-coil region" evidence="1">
    <location>
        <begin position="164"/>
        <end position="383"/>
    </location>
</feature>
<dbReference type="GeneID" id="108020631"/>
<evidence type="ECO:0000313" key="3">
    <source>
        <dbReference type="Proteomes" id="UP001652628"/>
    </source>
</evidence>
<dbReference type="Proteomes" id="UP001652628">
    <property type="component" value="Chromosome 2L"/>
</dbReference>
<organism evidence="3 4">
    <name type="scientific">Drosophila suzukii</name>
    <name type="common">Spotted-wing drosophila fruit fly</name>
    <dbReference type="NCBI Taxonomy" id="28584"/>
    <lineage>
        <taxon>Eukaryota</taxon>
        <taxon>Metazoa</taxon>
        <taxon>Ecdysozoa</taxon>
        <taxon>Arthropoda</taxon>
        <taxon>Hexapoda</taxon>
        <taxon>Insecta</taxon>
        <taxon>Pterygota</taxon>
        <taxon>Neoptera</taxon>
        <taxon>Endopterygota</taxon>
        <taxon>Diptera</taxon>
        <taxon>Brachycera</taxon>
        <taxon>Muscomorpha</taxon>
        <taxon>Ephydroidea</taxon>
        <taxon>Drosophilidae</taxon>
        <taxon>Drosophila</taxon>
        <taxon>Sophophora</taxon>
    </lineage>
</organism>